<dbReference type="InterPro" id="IPR000866">
    <property type="entry name" value="AhpC/TSA"/>
</dbReference>
<keyword evidence="12" id="KW-1185">Reference proteome</keyword>
<keyword evidence="5" id="KW-1015">Disulfide bond</keyword>
<dbReference type="Pfam" id="PF00578">
    <property type="entry name" value="AhpC-TSA"/>
    <property type="match status" value="1"/>
</dbReference>
<evidence type="ECO:0000259" key="10">
    <source>
        <dbReference type="PROSITE" id="PS51352"/>
    </source>
</evidence>
<evidence type="ECO:0000256" key="4">
    <source>
        <dbReference type="ARBA" id="ARBA00023002"/>
    </source>
</evidence>
<dbReference type="EMBL" id="MU254081">
    <property type="protein sequence ID" value="KAG9242368.1"/>
    <property type="molecule type" value="Genomic_DNA"/>
</dbReference>
<dbReference type="Proteomes" id="UP000887226">
    <property type="component" value="Unassembled WGS sequence"/>
</dbReference>
<evidence type="ECO:0000256" key="1">
    <source>
        <dbReference type="ARBA" id="ARBA00013017"/>
    </source>
</evidence>
<keyword evidence="6" id="KW-0676">Redox-active center</keyword>
<dbReference type="GO" id="GO:0005737">
    <property type="term" value="C:cytoplasm"/>
    <property type="evidence" value="ECO:0007669"/>
    <property type="project" value="TreeGrafter"/>
</dbReference>
<comment type="similarity">
    <text evidence="8">Belongs to the peroxiredoxin family. BCP/PrxQ subfamily.</text>
</comment>
<feature type="domain" description="Thioredoxin" evidence="10">
    <location>
        <begin position="43"/>
        <end position="216"/>
    </location>
</feature>
<evidence type="ECO:0000256" key="5">
    <source>
        <dbReference type="ARBA" id="ARBA00023157"/>
    </source>
</evidence>
<keyword evidence="4" id="KW-0560">Oxidoreductase</keyword>
<name>A0A9P8CCU9_9HELO</name>
<keyword evidence="3" id="KW-0049">Antioxidant</keyword>
<protein>
    <recommendedName>
        <fullName evidence="1">thioredoxin-dependent peroxiredoxin</fullName>
        <ecNumber evidence="1">1.11.1.24</ecNumber>
    </recommendedName>
    <alternativeName>
        <fullName evidence="7">Thioredoxin peroxidase</fullName>
    </alternativeName>
</protein>
<gene>
    <name evidence="11" type="ORF">BJ878DRAFT_175945</name>
</gene>
<dbReference type="InterPro" id="IPR013766">
    <property type="entry name" value="Thioredoxin_domain"/>
</dbReference>
<proteinExistence type="inferred from homology"/>
<evidence type="ECO:0000256" key="2">
    <source>
        <dbReference type="ARBA" id="ARBA00022559"/>
    </source>
</evidence>
<sequence>MSLERDLAAVNASIAEKMPLETRQKISSANTQFQASFDPKTTIQNGDTFPAFRLRDALGQEVSRDELLIQGPLLITFYRGGWCPYCNLALRSLHLNMGKFLEKGVQLVAISPEVPDASLSTTEKHDLKFTVLSDAGNQLANDLGILFVQDDKLRPIYQSFGFDLKKHNGDDSFAVPIPATFLLDKSGVVKNSFIDPDYTKRLDPTTALKWIDDLNNQA</sequence>
<comment type="caution">
    <text evidence="11">The sequence shown here is derived from an EMBL/GenBank/DDBJ whole genome shotgun (WGS) entry which is preliminary data.</text>
</comment>
<dbReference type="PANTHER" id="PTHR42801">
    <property type="entry name" value="THIOREDOXIN-DEPENDENT PEROXIDE REDUCTASE"/>
    <property type="match status" value="1"/>
</dbReference>
<keyword evidence="2" id="KW-0575">Peroxidase</keyword>
<dbReference type="Gene3D" id="3.40.30.10">
    <property type="entry name" value="Glutaredoxin"/>
    <property type="match status" value="1"/>
</dbReference>
<dbReference type="GO" id="GO:0008379">
    <property type="term" value="F:thioredoxin peroxidase activity"/>
    <property type="evidence" value="ECO:0007669"/>
    <property type="project" value="TreeGrafter"/>
</dbReference>
<dbReference type="GO" id="GO:0045454">
    <property type="term" value="P:cell redox homeostasis"/>
    <property type="evidence" value="ECO:0007669"/>
    <property type="project" value="TreeGrafter"/>
</dbReference>
<dbReference type="GO" id="GO:0034599">
    <property type="term" value="P:cellular response to oxidative stress"/>
    <property type="evidence" value="ECO:0007669"/>
    <property type="project" value="TreeGrafter"/>
</dbReference>
<organism evidence="11 12">
    <name type="scientific">Calycina marina</name>
    <dbReference type="NCBI Taxonomy" id="1763456"/>
    <lineage>
        <taxon>Eukaryota</taxon>
        <taxon>Fungi</taxon>
        <taxon>Dikarya</taxon>
        <taxon>Ascomycota</taxon>
        <taxon>Pezizomycotina</taxon>
        <taxon>Leotiomycetes</taxon>
        <taxon>Helotiales</taxon>
        <taxon>Pezizellaceae</taxon>
        <taxon>Calycina</taxon>
    </lineage>
</organism>
<dbReference type="SUPFAM" id="SSF52833">
    <property type="entry name" value="Thioredoxin-like"/>
    <property type="match status" value="1"/>
</dbReference>
<dbReference type="InterPro" id="IPR036249">
    <property type="entry name" value="Thioredoxin-like_sf"/>
</dbReference>
<dbReference type="InterPro" id="IPR050924">
    <property type="entry name" value="Peroxiredoxin_BCP/PrxQ"/>
</dbReference>
<evidence type="ECO:0000313" key="11">
    <source>
        <dbReference type="EMBL" id="KAG9242368.1"/>
    </source>
</evidence>
<evidence type="ECO:0000256" key="6">
    <source>
        <dbReference type="ARBA" id="ARBA00023284"/>
    </source>
</evidence>
<evidence type="ECO:0000256" key="9">
    <source>
        <dbReference type="ARBA" id="ARBA00049091"/>
    </source>
</evidence>
<dbReference type="AlphaFoldDB" id="A0A9P8CCU9"/>
<dbReference type="EC" id="1.11.1.24" evidence="1"/>
<dbReference type="CDD" id="cd02970">
    <property type="entry name" value="PRX_like2"/>
    <property type="match status" value="1"/>
</dbReference>
<dbReference type="PROSITE" id="PS51352">
    <property type="entry name" value="THIOREDOXIN_2"/>
    <property type="match status" value="1"/>
</dbReference>
<evidence type="ECO:0000256" key="3">
    <source>
        <dbReference type="ARBA" id="ARBA00022862"/>
    </source>
</evidence>
<comment type="catalytic activity">
    <reaction evidence="9">
        <text>a hydroperoxide + [thioredoxin]-dithiol = an alcohol + [thioredoxin]-disulfide + H2O</text>
        <dbReference type="Rhea" id="RHEA:62620"/>
        <dbReference type="Rhea" id="RHEA-COMP:10698"/>
        <dbReference type="Rhea" id="RHEA-COMP:10700"/>
        <dbReference type="ChEBI" id="CHEBI:15377"/>
        <dbReference type="ChEBI" id="CHEBI:29950"/>
        <dbReference type="ChEBI" id="CHEBI:30879"/>
        <dbReference type="ChEBI" id="CHEBI:35924"/>
        <dbReference type="ChEBI" id="CHEBI:50058"/>
        <dbReference type="EC" id="1.11.1.24"/>
    </reaction>
</comment>
<evidence type="ECO:0000256" key="7">
    <source>
        <dbReference type="ARBA" id="ARBA00032824"/>
    </source>
</evidence>
<reference evidence="11" key="1">
    <citation type="journal article" date="2021" name="IMA Fungus">
        <title>Genomic characterization of three marine fungi, including Emericellopsis atlantica sp. nov. with signatures of a generalist lifestyle and marine biomass degradation.</title>
        <authorList>
            <person name="Hagestad O.C."/>
            <person name="Hou L."/>
            <person name="Andersen J.H."/>
            <person name="Hansen E.H."/>
            <person name="Altermark B."/>
            <person name="Li C."/>
            <person name="Kuhnert E."/>
            <person name="Cox R.J."/>
            <person name="Crous P.W."/>
            <person name="Spatafora J.W."/>
            <person name="Lail K."/>
            <person name="Amirebrahimi M."/>
            <person name="Lipzen A."/>
            <person name="Pangilinan J."/>
            <person name="Andreopoulos W."/>
            <person name="Hayes R.D."/>
            <person name="Ng V."/>
            <person name="Grigoriev I.V."/>
            <person name="Jackson S.A."/>
            <person name="Sutton T.D.S."/>
            <person name="Dobson A.D.W."/>
            <person name="Rama T."/>
        </authorList>
    </citation>
    <scope>NUCLEOTIDE SEQUENCE</scope>
    <source>
        <strain evidence="11">TRa3180A</strain>
    </source>
</reference>
<evidence type="ECO:0000256" key="8">
    <source>
        <dbReference type="ARBA" id="ARBA00038489"/>
    </source>
</evidence>
<dbReference type="PANTHER" id="PTHR42801:SF7">
    <property type="entry name" value="SLL1159 PROTEIN"/>
    <property type="match status" value="1"/>
</dbReference>
<evidence type="ECO:0000313" key="12">
    <source>
        <dbReference type="Proteomes" id="UP000887226"/>
    </source>
</evidence>
<accession>A0A9P8CCU9</accession>
<dbReference type="OrthoDB" id="338622at2759"/>